<proteinExistence type="predicted"/>
<dbReference type="Proteomes" id="UP000317494">
    <property type="component" value="Unassembled WGS sequence"/>
</dbReference>
<feature type="signal peptide" evidence="3">
    <location>
        <begin position="1"/>
        <end position="18"/>
    </location>
</feature>
<keyword evidence="3" id="KW-0732">Signal</keyword>
<accession>A0A507C6Y1</accession>
<gene>
    <name evidence="4" type="ORF">SeMB42_g07045</name>
</gene>
<evidence type="ECO:0000256" key="2">
    <source>
        <dbReference type="SAM" id="Phobius"/>
    </source>
</evidence>
<dbReference type="AlphaFoldDB" id="A0A507C6Y1"/>
<evidence type="ECO:0000313" key="5">
    <source>
        <dbReference type="Proteomes" id="UP000317494"/>
    </source>
</evidence>
<feature type="region of interest" description="Disordered" evidence="1">
    <location>
        <begin position="244"/>
        <end position="276"/>
    </location>
</feature>
<dbReference type="VEuPathDB" id="FungiDB:SeMB42_g07045"/>
<reference evidence="4 5" key="1">
    <citation type="journal article" date="2019" name="Sci. Rep.">
        <title>Comparative genomics of chytrid fungi reveal insights into the obligate biotrophic and pathogenic lifestyle of Synchytrium endobioticum.</title>
        <authorList>
            <person name="van de Vossenberg B.T.L.H."/>
            <person name="Warris S."/>
            <person name="Nguyen H.D.T."/>
            <person name="van Gent-Pelzer M.P.E."/>
            <person name="Joly D.L."/>
            <person name="van de Geest H.C."/>
            <person name="Bonants P.J.M."/>
            <person name="Smith D.S."/>
            <person name="Levesque C.A."/>
            <person name="van der Lee T.A.J."/>
        </authorList>
    </citation>
    <scope>NUCLEOTIDE SEQUENCE [LARGE SCALE GENOMIC DNA]</scope>
    <source>
        <strain evidence="4 5">MB42</strain>
    </source>
</reference>
<organism evidence="4 5">
    <name type="scientific">Synchytrium endobioticum</name>
    <dbReference type="NCBI Taxonomy" id="286115"/>
    <lineage>
        <taxon>Eukaryota</taxon>
        <taxon>Fungi</taxon>
        <taxon>Fungi incertae sedis</taxon>
        <taxon>Chytridiomycota</taxon>
        <taxon>Chytridiomycota incertae sedis</taxon>
        <taxon>Chytridiomycetes</taxon>
        <taxon>Synchytriales</taxon>
        <taxon>Synchytriaceae</taxon>
        <taxon>Synchytrium</taxon>
    </lineage>
</organism>
<sequence>MLTIDIALISLFAGLGSCIPNVYPAECSPAAGDAHWTPPASSSILLKRENAVADKTDVMVPDSSMLTALLASGGAMTTSTDNAVFTFSHANTMESGSDNGHSTARARNAVDLYKHHGLSRLRKRGMRPIGMVPNGMVSNYGSAYTPSETPKKSVRSITMDIIAIAVFFAVTLIAALTLKCWGSCHHASDVEPPGPAMGYPVIAPIMTAQLRNQADQIDLAVMPLSPIRPDISTLGNTLVERRTTANNGDNTLSSVPPSRSVASDSSGSGRRLTDRN</sequence>
<evidence type="ECO:0000256" key="3">
    <source>
        <dbReference type="SAM" id="SignalP"/>
    </source>
</evidence>
<keyword evidence="2" id="KW-0812">Transmembrane</keyword>
<comment type="caution">
    <text evidence="4">The sequence shown here is derived from an EMBL/GenBank/DDBJ whole genome shotgun (WGS) entry which is preliminary data.</text>
</comment>
<feature type="compositionally biased region" description="Low complexity" evidence="1">
    <location>
        <begin position="253"/>
        <end position="270"/>
    </location>
</feature>
<evidence type="ECO:0000256" key="1">
    <source>
        <dbReference type="SAM" id="MobiDB-lite"/>
    </source>
</evidence>
<dbReference type="EMBL" id="QEAN01000448">
    <property type="protein sequence ID" value="TPX36797.1"/>
    <property type="molecule type" value="Genomic_DNA"/>
</dbReference>
<name>A0A507C6Y1_9FUNG</name>
<keyword evidence="2" id="KW-1133">Transmembrane helix</keyword>
<feature type="transmembrane region" description="Helical" evidence="2">
    <location>
        <begin position="157"/>
        <end position="178"/>
    </location>
</feature>
<feature type="chain" id="PRO_5021313025" evidence="3">
    <location>
        <begin position="19"/>
        <end position="276"/>
    </location>
</feature>
<keyword evidence="5" id="KW-1185">Reference proteome</keyword>
<evidence type="ECO:0000313" key="4">
    <source>
        <dbReference type="EMBL" id="TPX36797.1"/>
    </source>
</evidence>
<protein>
    <submittedName>
        <fullName evidence="4">Uncharacterized protein</fullName>
    </submittedName>
</protein>
<keyword evidence="2" id="KW-0472">Membrane</keyword>